<reference evidence="2 3" key="1">
    <citation type="submission" date="2023-08" db="EMBL/GenBank/DDBJ databases">
        <title>Phytohabitans sansha sp. nov., isolated from marine sediment.</title>
        <authorList>
            <person name="Zhao Y."/>
            <person name="Yi K."/>
        </authorList>
    </citation>
    <scope>NUCLEOTIDE SEQUENCE [LARGE SCALE GENOMIC DNA]</scope>
    <source>
        <strain evidence="2 3">ZYX-F-186</strain>
    </source>
</reference>
<accession>A0ABU0ZCU0</accession>
<dbReference type="SMART" id="SM01260">
    <property type="entry name" value="LANC_like"/>
    <property type="match status" value="1"/>
</dbReference>
<organism evidence="2 3">
    <name type="scientific">Phytohabitans maris</name>
    <dbReference type="NCBI Taxonomy" id="3071409"/>
    <lineage>
        <taxon>Bacteria</taxon>
        <taxon>Bacillati</taxon>
        <taxon>Actinomycetota</taxon>
        <taxon>Actinomycetes</taxon>
        <taxon>Micromonosporales</taxon>
        <taxon>Micromonosporaceae</taxon>
    </lineage>
</organism>
<dbReference type="InterPro" id="IPR012341">
    <property type="entry name" value="6hp_glycosidase-like_sf"/>
</dbReference>
<evidence type="ECO:0000313" key="3">
    <source>
        <dbReference type="Proteomes" id="UP001230908"/>
    </source>
</evidence>
<name>A0ABU0ZCU0_9ACTN</name>
<dbReference type="NCBIfam" id="TIGR03897">
    <property type="entry name" value="lanti_2_LanM"/>
    <property type="match status" value="1"/>
</dbReference>
<dbReference type="Gene3D" id="1.50.10.10">
    <property type="match status" value="1"/>
</dbReference>
<dbReference type="InterPro" id="IPR007822">
    <property type="entry name" value="LANC-like"/>
</dbReference>
<proteinExistence type="predicted"/>
<dbReference type="InterPro" id="IPR017146">
    <property type="entry name" value="Lanti_2_LanM"/>
</dbReference>
<dbReference type="SUPFAM" id="SSF158745">
    <property type="entry name" value="LanC-like"/>
    <property type="match status" value="1"/>
</dbReference>
<keyword evidence="3" id="KW-1185">Reference proteome</keyword>
<gene>
    <name evidence="2" type="primary">lanM</name>
    <name evidence="2" type="ORF">RB614_06425</name>
</gene>
<sequence>MTTTTPLGLTQPAAAPDTLLGLAGADDRLLSVIAAAAPFDERESGVHFLPVRAGGRRKLADRAQRWLRAAVAADDVSRRALLLHRQQTGRDLGAGLVDVKVRNPGRLPDWAYALVDFLLAQPPTPTEDRATELVGGVLVAFQRAAVRLTGVRRSNDGAELRGVRMTDDAADDVAGQLVQRLLQVTEAAIAFELQVADGASAPSEWYGRAGIDVSRLGWLSRLESLPGLAYVIGVTCLNYKRNVAEVFDRLHADLPTLRRELWAWSDPGPLASYSGDSGDLHDSGRTVSLLTFTGGQRVVYKPKDLRSVAGFMDVLTYLNSHGLPLPLATRRVLLREGYGWEEFVVARPCQPGEEPARFYRRLGMLARLAELLECRDLWLDNLIAIGDAPMFIDLENVLQGRMRKPALLGERTEALWHEIEESVAKTAMISYPRIGTPGKRAHDIGCVAPIQEQLAVDPEGFPFGWEAPPYRPVVDGRPVDPAAHTDDVVTGYREMDACLVANVAGLGDERGPLHLLAGARVRYIFRSTWDYMAVLRVSTSPLALTDGVARELVLARLFRGTREVLRTDPERADCLEIIEREIEMLRRLDIPLFQSVTTTCDVRTPEGATVENHFSGTAWGRLTQRLADLAERRETGAPPAEHILRACLDFAARDRPLWTEPPADTGEAPDPRKLGVYVYDPKALRPEVDHAQLLATACAAANDIMSAAVSVGSGRYGWVGVVHYPMFGLDQVEPLHGDLLTGTAGIAVFLAELYQTTGKPAYWAFAQDALAATTEFVSVSGRSSAYARLSGGRPAVGGFVGIGAAIYALARCGQVIGDAYLLEQADDLVPIAAALVGEGSSPADPVVGRAGLLMALLKLIDARPSPAAARLAARLYDQLIAELDAGIASAYPKGVRIVEALPSGAAGVALALARYAAAHRPADLSRIAGSVPVPRTPGERLAAIALAELVEAPLPGGEPFAGAGSTADLLDRVELALAAARATGGGEAGEAHRVAAHTAMRILLNRRASHGQWLPDRRRTDQMQLSAVDGVAAVGLACLALAEDDVTPLRTMA</sequence>
<feature type="domain" description="Lantibiotic biosynthesis protein dehydration" evidence="1">
    <location>
        <begin position="226"/>
        <end position="595"/>
    </location>
</feature>
<comment type="caution">
    <text evidence="2">The sequence shown here is derived from an EMBL/GenBank/DDBJ whole genome shotgun (WGS) entry which is preliminary data.</text>
</comment>
<dbReference type="RefSeq" id="WP_308711436.1">
    <property type="nucleotide sequence ID" value="NZ_JAVHUY010000005.1"/>
</dbReference>
<dbReference type="Proteomes" id="UP001230908">
    <property type="component" value="Unassembled WGS sequence"/>
</dbReference>
<evidence type="ECO:0000259" key="1">
    <source>
        <dbReference type="Pfam" id="PF13575"/>
    </source>
</evidence>
<dbReference type="InterPro" id="IPR025410">
    <property type="entry name" value="Lant_dehyd"/>
</dbReference>
<dbReference type="EMBL" id="JAVHUY010000005">
    <property type="protein sequence ID" value="MDQ7904157.1"/>
    <property type="molecule type" value="Genomic_DNA"/>
</dbReference>
<protein>
    <submittedName>
        <fullName evidence="2">Type 2 lanthipeptide synthetase LanM</fullName>
    </submittedName>
</protein>
<evidence type="ECO:0000313" key="2">
    <source>
        <dbReference type="EMBL" id="MDQ7904157.1"/>
    </source>
</evidence>
<dbReference type="Pfam" id="PF13575">
    <property type="entry name" value="DUF4135"/>
    <property type="match status" value="1"/>
</dbReference>
<dbReference type="Pfam" id="PF05147">
    <property type="entry name" value="LANC_like"/>
    <property type="match status" value="1"/>
</dbReference>